<accession>A0ACA9PZ62</accession>
<keyword evidence="2" id="KW-1185">Reference proteome</keyword>
<reference evidence="1" key="1">
    <citation type="submission" date="2021-06" db="EMBL/GenBank/DDBJ databases">
        <authorList>
            <person name="Kallberg Y."/>
            <person name="Tangrot J."/>
            <person name="Rosling A."/>
        </authorList>
    </citation>
    <scope>NUCLEOTIDE SEQUENCE</scope>
    <source>
        <strain evidence="1">MA461A</strain>
    </source>
</reference>
<name>A0ACA9PZ62_9GLOM</name>
<comment type="caution">
    <text evidence="1">The sequence shown here is derived from an EMBL/GenBank/DDBJ whole genome shotgun (WGS) entry which is preliminary data.</text>
</comment>
<dbReference type="Proteomes" id="UP000789920">
    <property type="component" value="Unassembled WGS sequence"/>
</dbReference>
<sequence length="206" mass="24314">NPSNKGAIAVSLQLGLSFVEHQMVLKLPEDGPMLESVYRQMLNHYEEYKELDSLFAKTEDTVNEKIKSCLNKVYQDYQENKKRGKEIDFFFKTQDWADYSLLQVACRKELEELLEMNHVHLVERYHIKGKISKLVNDDYLLSKKIMQIPLGSKPRLYGTLQKIKHTNLYLFQALFFDPNHLIYEEHEFSKLTNMTCLFSKVDCHNE</sequence>
<dbReference type="EMBL" id="CAJVQC010024944">
    <property type="protein sequence ID" value="CAG8728314.1"/>
    <property type="molecule type" value="Genomic_DNA"/>
</dbReference>
<organism evidence="1 2">
    <name type="scientific">Racocetra persica</name>
    <dbReference type="NCBI Taxonomy" id="160502"/>
    <lineage>
        <taxon>Eukaryota</taxon>
        <taxon>Fungi</taxon>
        <taxon>Fungi incertae sedis</taxon>
        <taxon>Mucoromycota</taxon>
        <taxon>Glomeromycotina</taxon>
        <taxon>Glomeromycetes</taxon>
        <taxon>Diversisporales</taxon>
        <taxon>Gigasporaceae</taxon>
        <taxon>Racocetra</taxon>
    </lineage>
</organism>
<gene>
    <name evidence="1" type="ORF">RPERSI_LOCUS11907</name>
</gene>
<protein>
    <submittedName>
        <fullName evidence="1">34424_t:CDS:1</fullName>
    </submittedName>
</protein>
<feature type="non-terminal residue" evidence="1">
    <location>
        <position position="1"/>
    </location>
</feature>
<proteinExistence type="predicted"/>
<evidence type="ECO:0000313" key="1">
    <source>
        <dbReference type="EMBL" id="CAG8728314.1"/>
    </source>
</evidence>
<evidence type="ECO:0000313" key="2">
    <source>
        <dbReference type="Proteomes" id="UP000789920"/>
    </source>
</evidence>